<dbReference type="SUPFAM" id="SSF111384">
    <property type="entry name" value="OmpH-like"/>
    <property type="match status" value="1"/>
</dbReference>
<feature type="coiled-coil region" evidence="1">
    <location>
        <begin position="51"/>
        <end position="85"/>
    </location>
</feature>
<dbReference type="Pfam" id="PF03938">
    <property type="entry name" value="OmpH"/>
    <property type="match status" value="1"/>
</dbReference>
<organism evidence="4 5">
    <name type="scientific">Primorskyibacter flagellatus</name>
    <dbReference type="NCBI Taxonomy" id="1387277"/>
    <lineage>
        <taxon>Bacteria</taxon>
        <taxon>Pseudomonadati</taxon>
        <taxon>Pseudomonadota</taxon>
        <taxon>Alphaproteobacteria</taxon>
        <taxon>Rhodobacterales</taxon>
        <taxon>Roseobacteraceae</taxon>
        <taxon>Primorskyibacter</taxon>
    </lineage>
</organism>
<dbReference type="OrthoDB" id="7868372at2"/>
<protein>
    <submittedName>
        <fullName evidence="4">Periplasmic chaperone for outer membrane proteins Skp</fullName>
    </submittedName>
</protein>
<evidence type="ECO:0000256" key="1">
    <source>
        <dbReference type="SAM" id="Coils"/>
    </source>
</evidence>
<dbReference type="Gene3D" id="3.30.910.20">
    <property type="entry name" value="Skp domain"/>
    <property type="match status" value="1"/>
</dbReference>
<keyword evidence="1" id="KW-0175">Coiled coil</keyword>
<evidence type="ECO:0000256" key="2">
    <source>
        <dbReference type="SAM" id="MobiDB-lite"/>
    </source>
</evidence>
<evidence type="ECO:0000313" key="4">
    <source>
        <dbReference type="EMBL" id="SMC43858.1"/>
    </source>
</evidence>
<proteinExistence type="predicted"/>
<dbReference type="RefSeq" id="WP_143514458.1">
    <property type="nucleotide sequence ID" value="NZ_FWYD01000001.1"/>
</dbReference>
<dbReference type="AlphaFoldDB" id="A0A1W1Z7G3"/>
<feature type="signal peptide" evidence="3">
    <location>
        <begin position="1"/>
        <end position="24"/>
    </location>
</feature>
<gene>
    <name evidence="4" type="ORF">SAMN06295998_101277</name>
</gene>
<dbReference type="STRING" id="1387277.SAMN06295998_101277"/>
<feature type="compositionally biased region" description="Pro residues" evidence="2">
    <location>
        <begin position="185"/>
        <end position="195"/>
    </location>
</feature>
<evidence type="ECO:0000256" key="3">
    <source>
        <dbReference type="SAM" id="SignalP"/>
    </source>
</evidence>
<feature type="region of interest" description="Disordered" evidence="2">
    <location>
        <begin position="174"/>
        <end position="205"/>
    </location>
</feature>
<reference evidence="4 5" key="1">
    <citation type="submission" date="2017-04" db="EMBL/GenBank/DDBJ databases">
        <authorList>
            <person name="Afonso C.L."/>
            <person name="Miller P.J."/>
            <person name="Scott M.A."/>
            <person name="Spackman E."/>
            <person name="Goraichik I."/>
            <person name="Dimitrov K.M."/>
            <person name="Suarez D.L."/>
            <person name="Swayne D.E."/>
        </authorList>
    </citation>
    <scope>NUCLEOTIDE SEQUENCE [LARGE SCALE GENOMIC DNA]</scope>
    <source>
        <strain evidence="4 5">CGMCC 1.12644</strain>
    </source>
</reference>
<evidence type="ECO:0000313" key="5">
    <source>
        <dbReference type="Proteomes" id="UP000192330"/>
    </source>
</evidence>
<name>A0A1W1Z7G3_9RHOB</name>
<accession>A0A1W1Z7G3</accession>
<dbReference type="Proteomes" id="UP000192330">
    <property type="component" value="Unassembled WGS sequence"/>
</dbReference>
<keyword evidence="3" id="KW-0732">Signal</keyword>
<dbReference type="SMART" id="SM00935">
    <property type="entry name" value="OmpH"/>
    <property type="match status" value="1"/>
</dbReference>
<sequence>MMLRKIFGAAALAAALFFGYSASAQDMVKSPILTVEADRLFNESLYGQRLADKVEAEGLELSSQNRQIEAELTAEEKRLTERRSKLTPAEFRALADAFDEKVQRIREEQDAKGRAFAGRTDEVRRVFLAAAQPVLGELMREAGAAVLVERRSVFLSADAIDITDEAITQIDQLLGNGTDKVQPAPDGPVPDPVPPAEGETVPSDP</sequence>
<dbReference type="InterPro" id="IPR024930">
    <property type="entry name" value="Skp_dom_sf"/>
</dbReference>
<keyword evidence="5" id="KW-1185">Reference proteome</keyword>
<feature type="chain" id="PRO_5010694319" evidence="3">
    <location>
        <begin position="25"/>
        <end position="205"/>
    </location>
</feature>
<dbReference type="InterPro" id="IPR005632">
    <property type="entry name" value="Chaperone_Skp"/>
</dbReference>
<dbReference type="GO" id="GO:0051082">
    <property type="term" value="F:unfolded protein binding"/>
    <property type="evidence" value="ECO:0007669"/>
    <property type="project" value="InterPro"/>
</dbReference>
<dbReference type="EMBL" id="FWYD01000001">
    <property type="protein sequence ID" value="SMC43858.1"/>
    <property type="molecule type" value="Genomic_DNA"/>
</dbReference>